<dbReference type="PANTHER" id="PTHR40086:SF1">
    <property type="entry name" value="CELL CYCLE REGULATOR CCRZ"/>
    <property type="match status" value="1"/>
</dbReference>
<evidence type="ECO:0000313" key="2">
    <source>
        <dbReference type="Proteomes" id="UP000293925"/>
    </source>
</evidence>
<keyword evidence="2" id="KW-1185">Reference proteome</keyword>
<proteinExistence type="predicted"/>
<dbReference type="RefSeq" id="WP_131528831.1">
    <property type="nucleotide sequence ID" value="NZ_SJSO01000005.1"/>
</dbReference>
<reference evidence="1 2" key="1">
    <citation type="submission" date="2019-02" db="EMBL/GenBank/DDBJ databases">
        <title>Pedobacter sp. RP-3-21 sp. nov., isolated from Arctic soil.</title>
        <authorList>
            <person name="Dahal R.H."/>
        </authorList>
    </citation>
    <scope>NUCLEOTIDE SEQUENCE [LARGE SCALE GENOMIC DNA]</scope>
    <source>
        <strain evidence="1 2">RP-3-21</strain>
    </source>
</reference>
<dbReference type="Gene3D" id="3.90.1200.10">
    <property type="match status" value="1"/>
</dbReference>
<dbReference type="CDD" id="cd05151">
    <property type="entry name" value="ChoK-like"/>
    <property type="match status" value="1"/>
</dbReference>
<dbReference type="InterPro" id="IPR011009">
    <property type="entry name" value="Kinase-like_dom_sf"/>
</dbReference>
<protein>
    <submittedName>
        <fullName evidence="1">Choline kinase</fullName>
    </submittedName>
</protein>
<dbReference type="AlphaFoldDB" id="A0A4R0PXY3"/>
<comment type="caution">
    <text evidence="1">The sequence shown here is derived from an EMBL/GenBank/DDBJ whole genome shotgun (WGS) entry which is preliminary data.</text>
</comment>
<name>A0A4R0PXY3_9SPHI</name>
<dbReference type="OrthoDB" id="179763at2"/>
<dbReference type="Gene3D" id="3.30.200.20">
    <property type="entry name" value="Phosphorylase Kinase, domain 1"/>
    <property type="match status" value="1"/>
</dbReference>
<dbReference type="Pfam" id="PF01633">
    <property type="entry name" value="Choline_kinase"/>
    <property type="match status" value="1"/>
</dbReference>
<evidence type="ECO:0000313" key="1">
    <source>
        <dbReference type="EMBL" id="TCD27793.1"/>
    </source>
</evidence>
<organism evidence="1 2">
    <name type="scientific">Pedobacter psychrodurus</name>
    <dbReference type="NCBI Taxonomy" id="2530456"/>
    <lineage>
        <taxon>Bacteria</taxon>
        <taxon>Pseudomonadati</taxon>
        <taxon>Bacteroidota</taxon>
        <taxon>Sphingobacteriia</taxon>
        <taxon>Sphingobacteriales</taxon>
        <taxon>Sphingobacteriaceae</taxon>
        <taxon>Pedobacter</taxon>
    </lineage>
</organism>
<dbReference type="SUPFAM" id="SSF56112">
    <property type="entry name" value="Protein kinase-like (PK-like)"/>
    <property type="match status" value="1"/>
</dbReference>
<keyword evidence="1" id="KW-0418">Kinase</keyword>
<dbReference type="EMBL" id="SJSO01000005">
    <property type="protein sequence ID" value="TCD27793.1"/>
    <property type="molecule type" value="Genomic_DNA"/>
</dbReference>
<dbReference type="InterPro" id="IPR052077">
    <property type="entry name" value="CcrZ_PhaseVar_Mediator"/>
</dbReference>
<keyword evidence="1" id="KW-0808">Transferase</keyword>
<dbReference type="Proteomes" id="UP000293925">
    <property type="component" value="Unassembled WGS sequence"/>
</dbReference>
<dbReference type="GO" id="GO:0016301">
    <property type="term" value="F:kinase activity"/>
    <property type="evidence" value="ECO:0007669"/>
    <property type="project" value="UniProtKB-KW"/>
</dbReference>
<gene>
    <name evidence="1" type="ORF">EZ456_07545</name>
</gene>
<accession>A0A4R0PXY3</accession>
<sequence>MMLVAKKIKKVLCKAKLLKKENSDPIKIKKTSTGMTNENYICVLSNGEQLVVRFPGNGTSDMISRKDECQNQNLIAGLGLNADVLFFDDESGIKVSRYIEDIFAQNQSTYNKIPEVCKGLKKLHNSGTHFKNRFCFFEKIESYETILYNRGHFLCRDYLEIKNKILKHQQKLYSNVTWKSCHNDPVLENFLMDGCSRIYLIDWEYSGMNDPLWDIASFALENGLNEEEEAYLWNCYWDGQYPTPAMLEKIKLFKVCQDLLWHVWAKIKESQGEDLFSYAEMRLKRAIHSLALNPSLGLGDKLLNI</sequence>
<dbReference type="PANTHER" id="PTHR40086">
    <property type="entry name" value="PHOSPHOTRANSFERASE YTMP-RELATED"/>
    <property type="match status" value="1"/>
</dbReference>